<dbReference type="EMBL" id="JAGTTN010000009">
    <property type="protein sequence ID" value="MCC2034116.1"/>
    <property type="molecule type" value="Genomic_DNA"/>
</dbReference>
<organism evidence="1 2">
    <name type="scientific">Microbacterium allomyrinae</name>
    <dbReference type="NCBI Taxonomy" id="2830666"/>
    <lineage>
        <taxon>Bacteria</taxon>
        <taxon>Bacillati</taxon>
        <taxon>Actinomycetota</taxon>
        <taxon>Actinomycetes</taxon>
        <taxon>Micrococcales</taxon>
        <taxon>Microbacteriaceae</taxon>
        <taxon>Microbacterium</taxon>
    </lineage>
</organism>
<protein>
    <submittedName>
        <fullName evidence="1">Uncharacterized protein</fullName>
    </submittedName>
</protein>
<evidence type="ECO:0000313" key="2">
    <source>
        <dbReference type="Proteomes" id="UP001139354"/>
    </source>
</evidence>
<sequence length="121" mass="13458">MSTTTITYDGGPTLTPLKALVSSYSAEAESRTVAHSILDGDDVYTLRPAGADVLTLELLFADEIGARDCHRAHKLPAEFTISDDTRELLNLRYVVTGRIRVRLDPETRRRWLCIVPITEVS</sequence>
<reference evidence="1" key="1">
    <citation type="submission" date="2021-04" db="EMBL/GenBank/DDBJ databases">
        <title>Microbacterium tenobrionis sp. nov. and Microbacterium allomyrinae sp. nov., isolated from larvae of Tenobrio molitor and Allomyrina dichotoma, respectively.</title>
        <authorList>
            <person name="Lee S.D."/>
        </authorList>
    </citation>
    <scope>NUCLEOTIDE SEQUENCE</scope>
    <source>
        <strain evidence="1">BWT-G7</strain>
    </source>
</reference>
<dbReference type="RefSeq" id="WP_229386114.1">
    <property type="nucleotide sequence ID" value="NZ_JAGTTN010000009.1"/>
</dbReference>
<dbReference type="AlphaFoldDB" id="A0A9X1LYL1"/>
<accession>A0A9X1LYL1</accession>
<gene>
    <name evidence="1" type="ORF">KEC57_18160</name>
</gene>
<evidence type="ECO:0000313" key="1">
    <source>
        <dbReference type="EMBL" id="MCC2034116.1"/>
    </source>
</evidence>
<proteinExistence type="predicted"/>
<comment type="caution">
    <text evidence="1">The sequence shown here is derived from an EMBL/GenBank/DDBJ whole genome shotgun (WGS) entry which is preliminary data.</text>
</comment>
<name>A0A9X1LYL1_9MICO</name>
<keyword evidence="2" id="KW-1185">Reference proteome</keyword>
<dbReference type="Proteomes" id="UP001139354">
    <property type="component" value="Unassembled WGS sequence"/>
</dbReference>